<gene>
    <name evidence="2" type="ORF">M441DRAFT_75835</name>
</gene>
<dbReference type="PANTHER" id="PTHR47332:SF4">
    <property type="entry name" value="SET DOMAIN-CONTAINING PROTEIN 5"/>
    <property type="match status" value="1"/>
</dbReference>
<name>A0A2T3ZQM3_TRIA4</name>
<dbReference type="PANTHER" id="PTHR47332">
    <property type="entry name" value="SET DOMAIN-CONTAINING PROTEIN 5"/>
    <property type="match status" value="1"/>
</dbReference>
<evidence type="ECO:0008006" key="4">
    <source>
        <dbReference type="Google" id="ProtNLM"/>
    </source>
</evidence>
<protein>
    <recommendedName>
        <fullName evidence="4">SET domain-containing protein</fullName>
    </recommendedName>
</protein>
<evidence type="ECO:0000313" key="2">
    <source>
        <dbReference type="EMBL" id="PTB47074.1"/>
    </source>
</evidence>
<keyword evidence="3" id="KW-1185">Reference proteome</keyword>
<dbReference type="CDD" id="cd20071">
    <property type="entry name" value="SET_SMYD"/>
    <property type="match status" value="1"/>
</dbReference>
<reference evidence="2 3" key="1">
    <citation type="submission" date="2016-07" db="EMBL/GenBank/DDBJ databases">
        <title>Multiple horizontal gene transfer events from other fungi enriched the ability of initially mycotrophic Trichoderma (Ascomycota) to feed on dead plant biomass.</title>
        <authorList>
            <consortium name="DOE Joint Genome Institute"/>
            <person name="Aerts A."/>
            <person name="Atanasova L."/>
            <person name="Chenthamara K."/>
            <person name="Zhang J."/>
            <person name="Grujic M."/>
            <person name="Henrissat B."/>
            <person name="Kuo A."/>
            <person name="Salamov A."/>
            <person name="Lipzen A."/>
            <person name="Labutti K."/>
            <person name="Barry K."/>
            <person name="Miao Y."/>
            <person name="Rahimi M.J."/>
            <person name="Shen Q."/>
            <person name="Grigoriev I.V."/>
            <person name="Kubicek C.P."/>
            <person name="Druzhinina I.S."/>
        </authorList>
    </citation>
    <scope>NUCLEOTIDE SEQUENCE [LARGE SCALE GENOMIC DNA]</scope>
    <source>
        <strain evidence="2 3">CBS 433.97</strain>
    </source>
</reference>
<accession>A0A2T3ZQM3</accession>
<dbReference type="InterPro" id="IPR046341">
    <property type="entry name" value="SET_dom_sf"/>
</dbReference>
<dbReference type="InterPro" id="IPR053185">
    <property type="entry name" value="SET_domain_protein"/>
</dbReference>
<evidence type="ECO:0000256" key="1">
    <source>
        <dbReference type="SAM" id="MobiDB-lite"/>
    </source>
</evidence>
<feature type="region of interest" description="Disordered" evidence="1">
    <location>
        <begin position="306"/>
        <end position="338"/>
    </location>
</feature>
<sequence length="338" mass="37720">MQEAPINDEAGNGSLYTIQPIPGKGRDLIAISNIPKGTRILSELPLFRISPTESNRAEGPDDTKQRALLDLQNVYGIGDGPFLGIARSNVMPLGPEAPEGGLFLDAARFNHSCRPNGQKTWNANIGRPTVHAVQITISYLDIAMEYAERQTFMKRHFGFDCGCSLCSAPYPQRLKSDHRIQTVAQLERCLVFYFSDFNTTDYAGGLIFAFTMFKKLKAEGACDARFPGVYHTAFKMAVKNGDTTRAKIFAERAYAARVLVEGDDSPEAVRLAQFVQRPTLHPLYQPSADATEARLPREMSESKFEAWLWKQRPDPSEDGDSDEFASEFESEDEYDDDP</sequence>
<dbReference type="Gene3D" id="2.170.270.10">
    <property type="entry name" value="SET domain"/>
    <property type="match status" value="1"/>
</dbReference>
<dbReference type="SUPFAM" id="SSF82199">
    <property type="entry name" value="SET domain"/>
    <property type="match status" value="1"/>
</dbReference>
<feature type="compositionally biased region" description="Acidic residues" evidence="1">
    <location>
        <begin position="316"/>
        <end position="338"/>
    </location>
</feature>
<dbReference type="EMBL" id="KZ679256">
    <property type="protein sequence ID" value="PTB47074.1"/>
    <property type="molecule type" value="Genomic_DNA"/>
</dbReference>
<proteinExistence type="predicted"/>
<organism evidence="2 3">
    <name type="scientific">Trichoderma asperellum (strain ATCC 204424 / CBS 433.97 / NBRC 101777)</name>
    <dbReference type="NCBI Taxonomy" id="1042311"/>
    <lineage>
        <taxon>Eukaryota</taxon>
        <taxon>Fungi</taxon>
        <taxon>Dikarya</taxon>
        <taxon>Ascomycota</taxon>
        <taxon>Pezizomycotina</taxon>
        <taxon>Sordariomycetes</taxon>
        <taxon>Hypocreomycetidae</taxon>
        <taxon>Hypocreales</taxon>
        <taxon>Hypocreaceae</taxon>
        <taxon>Trichoderma</taxon>
    </lineage>
</organism>
<dbReference type="Proteomes" id="UP000240493">
    <property type="component" value="Unassembled WGS sequence"/>
</dbReference>
<dbReference type="STRING" id="1042311.A0A2T3ZQM3"/>
<evidence type="ECO:0000313" key="3">
    <source>
        <dbReference type="Proteomes" id="UP000240493"/>
    </source>
</evidence>
<dbReference type="OrthoDB" id="265717at2759"/>
<dbReference type="AlphaFoldDB" id="A0A2T3ZQM3"/>